<sequence length="79" mass="9015">MPSKPIESPEPRPKKVYGTVRSDDPVDMDYKQRRQEEAEANRPPSPPNRAAGRRESTHAPHPSKYHKHHGTTGSIYRSQ</sequence>
<feature type="region of interest" description="Disordered" evidence="1">
    <location>
        <begin position="1"/>
        <end position="79"/>
    </location>
</feature>
<dbReference type="EMBL" id="RCNU01000010">
    <property type="protein sequence ID" value="RWQ93159.1"/>
    <property type="molecule type" value="Genomic_DNA"/>
</dbReference>
<protein>
    <submittedName>
        <fullName evidence="2">Uncharacterized protein</fullName>
    </submittedName>
</protein>
<name>A0A443HMW9_BYSSP</name>
<feature type="compositionally biased region" description="Basic and acidic residues" evidence="1">
    <location>
        <begin position="21"/>
        <end position="40"/>
    </location>
</feature>
<dbReference type="RefSeq" id="XP_028482804.1">
    <property type="nucleotide sequence ID" value="XM_028631189.1"/>
</dbReference>
<evidence type="ECO:0000256" key="1">
    <source>
        <dbReference type="SAM" id="MobiDB-lite"/>
    </source>
</evidence>
<reference evidence="2 3" key="1">
    <citation type="journal article" date="2018" name="Front. Microbiol.">
        <title>Genomic and genetic insights into a cosmopolitan fungus, Paecilomyces variotii (Eurotiales).</title>
        <authorList>
            <person name="Urquhart A.S."/>
            <person name="Mondo S.J."/>
            <person name="Makela M.R."/>
            <person name="Hane J.K."/>
            <person name="Wiebenga A."/>
            <person name="He G."/>
            <person name="Mihaltcheva S."/>
            <person name="Pangilinan J."/>
            <person name="Lipzen A."/>
            <person name="Barry K."/>
            <person name="de Vries R.P."/>
            <person name="Grigoriev I.V."/>
            <person name="Idnurm A."/>
        </authorList>
    </citation>
    <scope>NUCLEOTIDE SEQUENCE [LARGE SCALE GENOMIC DNA]</scope>
    <source>
        <strain evidence="2 3">CBS 101075</strain>
    </source>
</reference>
<dbReference type="AlphaFoldDB" id="A0A443HMW9"/>
<feature type="compositionally biased region" description="Basic residues" evidence="1">
    <location>
        <begin position="61"/>
        <end position="70"/>
    </location>
</feature>
<gene>
    <name evidence="2" type="ORF">C8Q69DRAFT_475281</name>
</gene>
<organism evidence="2 3">
    <name type="scientific">Byssochlamys spectabilis</name>
    <name type="common">Paecilomyces variotii</name>
    <dbReference type="NCBI Taxonomy" id="264951"/>
    <lineage>
        <taxon>Eukaryota</taxon>
        <taxon>Fungi</taxon>
        <taxon>Dikarya</taxon>
        <taxon>Ascomycota</taxon>
        <taxon>Pezizomycotina</taxon>
        <taxon>Eurotiomycetes</taxon>
        <taxon>Eurotiomycetidae</taxon>
        <taxon>Eurotiales</taxon>
        <taxon>Thermoascaceae</taxon>
        <taxon>Paecilomyces</taxon>
    </lineage>
</organism>
<evidence type="ECO:0000313" key="3">
    <source>
        <dbReference type="Proteomes" id="UP000283841"/>
    </source>
</evidence>
<evidence type="ECO:0000313" key="2">
    <source>
        <dbReference type="EMBL" id="RWQ93159.1"/>
    </source>
</evidence>
<accession>A0A443HMW9</accession>
<dbReference type="GeneID" id="39600466"/>
<keyword evidence="3" id="KW-1185">Reference proteome</keyword>
<dbReference type="Proteomes" id="UP000283841">
    <property type="component" value="Unassembled WGS sequence"/>
</dbReference>
<proteinExistence type="predicted"/>
<dbReference type="VEuPathDB" id="FungiDB:C8Q69DRAFT_475281"/>
<comment type="caution">
    <text evidence="2">The sequence shown here is derived from an EMBL/GenBank/DDBJ whole genome shotgun (WGS) entry which is preliminary data.</text>
</comment>